<feature type="chain" id="PRO_5041664078" description="Acid phosphatase" evidence="2">
    <location>
        <begin position="22"/>
        <end position="322"/>
    </location>
</feature>
<protein>
    <recommendedName>
        <fullName evidence="5">Acid phosphatase</fullName>
    </recommendedName>
</protein>
<evidence type="ECO:0000256" key="2">
    <source>
        <dbReference type="SAM" id="SignalP"/>
    </source>
</evidence>
<name>A0AA97FA98_9SPHN</name>
<gene>
    <name evidence="3" type="ORF">RB602_04725</name>
</gene>
<organism evidence="3 4">
    <name type="scientific">Alterisphingorhabdus coralli</name>
    <dbReference type="NCBI Taxonomy" id="3071408"/>
    <lineage>
        <taxon>Bacteria</taxon>
        <taxon>Pseudomonadati</taxon>
        <taxon>Pseudomonadota</taxon>
        <taxon>Alphaproteobacteria</taxon>
        <taxon>Sphingomonadales</taxon>
        <taxon>Sphingomonadaceae</taxon>
        <taxon>Alterisphingorhabdus (ex Yan et al. 2024)</taxon>
    </lineage>
</organism>
<dbReference type="InterPro" id="IPR023214">
    <property type="entry name" value="HAD_sf"/>
</dbReference>
<dbReference type="RefSeq" id="WP_317083434.1">
    <property type="nucleotide sequence ID" value="NZ_CP136594.1"/>
</dbReference>
<keyword evidence="4" id="KW-1185">Reference proteome</keyword>
<feature type="region of interest" description="Disordered" evidence="1">
    <location>
        <begin position="299"/>
        <end position="322"/>
    </location>
</feature>
<feature type="signal peptide" evidence="2">
    <location>
        <begin position="1"/>
        <end position="21"/>
    </location>
</feature>
<evidence type="ECO:0000313" key="3">
    <source>
        <dbReference type="EMBL" id="WOE76028.1"/>
    </source>
</evidence>
<evidence type="ECO:0000256" key="1">
    <source>
        <dbReference type="SAM" id="MobiDB-lite"/>
    </source>
</evidence>
<evidence type="ECO:0000313" key="4">
    <source>
        <dbReference type="Proteomes" id="UP001302429"/>
    </source>
</evidence>
<evidence type="ECO:0008006" key="5">
    <source>
        <dbReference type="Google" id="ProtNLM"/>
    </source>
</evidence>
<accession>A0AA97FA98</accession>
<dbReference type="AlphaFoldDB" id="A0AA97FA98"/>
<dbReference type="KEGG" id="acoa:RB602_04725"/>
<keyword evidence="2" id="KW-0732">Signal</keyword>
<reference evidence="3 4" key="1">
    <citation type="submission" date="2023-10" db="EMBL/GenBank/DDBJ databases">
        <title>Complete genome sequence of a Sphingomonadaceae bacterium.</title>
        <authorList>
            <person name="Yan C."/>
        </authorList>
    </citation>
    <scope>NUCLEOTIDE SEQUENCE [LARGE SCALE GENOMIC DNA]</scope>
    <source>
        <strain evidence="3 4">SCSIO 66989</strain>
    </source>
</reference>
<dbReference type="EMBL" id="CP136594">
    <property type="protein sequence ID" value="WOE76028.1"/>
    <property type="molecule type" value="Genomic_DNA"/>
</dbReference>
<dbReference type="Proteomes" id="UP001302429">
    <property type="component" value="Chromosome"/>
</dbReference>
<sequence length="322" mass="33503">MASLSLSGCVAALLPLAAAGAIGKSEIDRRREAGLIAAGVDLAPTAPNMVSASAAAVTNDESGVGGGPDALDSFGDKAQLVDTPSGNDEALKSLSAQYDAATQRGSAFTVGAYAPWARYALDTQNRFQAGEAVTSAVLVPRVSLSSPQSVDCEDNPSAVVIDIDSGSPKPNAGGVMATLDNTAILAEQLDALRAAEITIIWLSGRDASDAEAMQSELRGHGLLPSGAGDYLSLNRGPDDRKQIRRWETAGLFCILAVAGDSRGDFDELYDYLLKPEYAFTLERKFGAGWFTLPPPKTVAADAPSPVATAPETPPYSQDQEEN</sequence>
<proteinExistence type="predicted"/>
<dbReference type="Gene3D" id="3.40.50.1000">
    <property type="entry name" value="HAD superfamily/HAD-like"/>
    <property type="match status" value="1"/>
</dbReference>